<accession>A0A8J7DXG3</accession>
<dbReference type="PROSITE" id="PS00902">
    <property type="entry name" value="GLUTAMATE_5_KINASE"/>
    <property type="match status" value="1"/>
</dbReference>
<dbReference type="InterPro" id="IPR041739">
    <property type="entry name" value="G5K_ProB"/>
</dbReference>
<keyword evidence="6 8" id="KW-0418">Kinase</keyword>
<keyword evidence="4 8" id="KW-0808">Transferase</keyword>
<gene>
    <name evidence="8 10" type="primary">proB</name>
    <name evidence="10" type="ORF">IQ249_14110</name>
</gene>
<dbReference type="Gene3D" id="2.30.130.10">
    <property type="entry name" value="PUA domain"/>
    <property type="match status" value="1"/>
</dbReference>
<evidence type="ECO:0000256" key="2">
    <source>
        <dbReference type="ARBA" id="ARBA00022605"/>
    </source>
</evidence>
<dbReference type="Proteomes" id="UP000654482">
    <property type="component" value="Unassembled WGS sequence"/>
</dbReference>
<dbReference type="RefSeq" id="WP_194030114.1">
    <property type="nucleotide sequence ID" value="NZ_JADEWZ010000019.1"/>
</dbReference>
<dbReference type="CDD" id="cd04242">
    <property type="entry name" value="AAK_G5K_ProB"/>
    <property type="match status" value="1"/>
</dbReference>
<evidence type="ECO:0000256" key="5">
    <source>
        <dbReference type="ARBA" id="ARBA00022741"/>
    </source>
</evidence>
<dbReference type="NCBIfam" id="TIGR01027">
    <property type="entry name" value="proB"/>
    <property type="match status" value="1"/>
</dbReference>
<comment type="pathway">
    <text evidence="8">Amino-acid biosynthesis; L-proline biosynthesis; L-glutamate 5-semialdehyde from L-glutamate: step 1/2.</text>
</comment>
<keyword evidence="2 8" id="KW-0028">Amino-acid biosynthesis</keyword>
<dbReference type="UniPathway" id="UPA00098">
    <property type="reaction ID" value="UER00359"/>
</dbReference>
<dbReference type="InterPro" id="IPR011529">
    <property type="entry name" value="Glu_5kinase"/>
</dbReference>
<dbReference type="InterPro" id="IPR005715">
    <property type="entry name" value="Glu_5kinase/COase_Synthase"/>
</dbReference>
<dbReference type="GO" id="GO:0055129">
    <property type="term" value="P:L-proline biosynthetic process"/>
    <property type="evidence" value="ECO:0007669"/>
    <property type="project" value="UniProtKB-UniRule"/>
</dbReference>
<comment type="similarity">
    <text evidence="8">Belongs to the glutamate 5-kinase family.</text>
</comment>
<name>A0A8J7DXG3_9CYAN</name>
<keyword evidence="3 8" id="KW-0641">Proline biosynthesis</keyword>
<comment type="subcellular location">
    <subcellularLocation>
        <location evidence="8">Cytoplasm</location>
    </subcellularLocation>
</comment>
<reference evidence="10" key="1">
    <citation type="submission" date="2020-10" db="EMBL/GenBank/DDBJ databases">
        <authorList>
            <person name="Castelo-Branco R."/>
            <person name="Eusebio N."/>
            <person name="Adriana R."/>
            <person name="Vieira A."/>
            <person name="Brugerolle De Fraissinette N."/>
            <person name="Rezende De Castro R."/>
            <person name="Schneider M.P."/>
            <person name="Vasconcelos V."/>
            <person name="Leao P.N."/>
        </authorList>
    </citation>
    <scope>NUCLEOTIDE SEQUENCE</scope>
    <source>
        <strain evidence="10">LEGE 07157</strain>
    </source>
</reference>
<dbReference type="PROSITE" id="PS50890">
    <property type="entry name" value="PUA"/>
    <property type="match status" value="1"/>
</dbReference>
<evidence type="ECO:0000313" key="10">
    <source>
        <dbReference type="EMBL" id="MBE9117031.1"/>
    </source>
</evidence>
<comment type="catalytic activity">
    <reaction evidence="8">
        <text>L-glutamate + ATP = L-glutamyl 5-phosphate + ADP</text>
        <dbReference type="Rhea" id="RHEA:14877"/>
        <dbReference type="ChEBI" id="CHEBI:29985"/>
        <dbReference type="ChEBI" id="CHEBI:30616"/>
        <dbReference type="ChEBI" id="CHEBI:58274"/>
        <dbReference type="ChEBI" id="CHEBI:456216"/>
        <dbReference type="EC" id="2.7.2.11"/>
    </reaction>
</comment>
<dbReference type="SUPFAM" id="SSF53633">
    <property type="entry name" value="Carbamate kinase-like"/>
    <property type="match status" value="1"/>
</dbReference>
<organism evidence="10 11">
    <name type="scientific">Lusitaniella coriacea LEGE 07157</name>
    <dbReference type="NCBI Taxonomy" id="945747"/>
    <lineage>
        <taxon>Bacteria</taxon>
        <taxon>Bacillati</taxon>
        <taxon>Cyanobacteriota</taxon>
        <taxon>Cyanophyceae</taxon>
        <taxon>Spirulinales</taxon>
        <taxon>Lusitaniellaceae</taxon>
        <taxon>Lusitaniella</taxon>
    </lineage>
</organism>
<evidence type="ECO:0000256" key="8">
    <source>
        <dbReference type="HAMAP-Rule" id="MF_00456"/>
    </source>
</evidence>
<dbReference type="Gene3D" id="3.40.1160.10">
    <property type="entry name" value="Acetylglutamate kinase-like"/>
    <property type="match status" value="1"/>
</dbReference>
<dbReference type="InterPro" id="IPR001057">
    <property type="entry name" value="Glu/AcGlu_kinase"/>
</dbReference>
<feature type="binding site" evidence="8">
    <location>
        <position position="8"/>
    </location>
    <ligand>
        <name>ATP</name>
        <dbReference type="ChEBI" id="CHEBI:30616"/>
    </ligand>
</feature>
<dbReference type="InterPro" id="IPR019797">
    <property type="entry name" value="Glutamate_5-kinase_CS"/>
</dbReference>
<keyword evidence="7 8" id="KW-0067">ATP-binding</keyword>
<dbReference type="GO" id="GO:0005524">
    <property type="term" value="F:ATP binding"/>
    <property type="evidence" value="ECO:0007669"/>
    <property type="project" value="UniProtKB-KW"/>
</dbReference>
<comment type="caution">
    <text evidence="10">The sequence shown here is derived from an EMBL/GenBank/DDBJ whole genome shotgun (WGS) entry which is preliminary data.</text>
</comment>
<proteinExistence type="inferred from homology"/>
<dbReference type="Pfam" id="PF01472">
    <property type="entry name" value="PUA"/>
    <property type="match status" value="1"/>
</dbReference>
<feature type="binding site" evidence="8">
    <location>
        <position position="148"/>
    </location>
    <ligand>
        <name>substrate</name>
    </ligand>
</feature>
<dbReference type="PRINTS" id="PR00474">
    <property type="entry name" value="GLU5KINASE"/>
</dbReference>
<evidence type="ECO:0000313" key="11">
    <source>
        <dbReference type="Proteomes" id="UP000654482"/>
    </source>
</evidence>
<feature type="domain" description="PUA" evidence="9">
    <location>
        <begin position="277"/>
        <end position="360"/>
    </location>
</feature>
<comment type="function">
    <text evidence="8">Catalyzes the transfer of a phosphate group to glutamate to form L-glutamate 5-phosphate.</text>
</comment>
<keyword evidence="5 8" id="KW-0547">Nucleotide-binding</keyword>
<sequence length="370" mass="40201">MPQTIVVKIGTSSLTRDGQLALSSLAALVETLTRLRSRGNRVILVSSGAVGVGCARLNLLERPQHIALKQAVAAVGQGRLMRVYDDLFSSLRQPIAQVLLTRRDLIERSSYLNAKNTFQELLRLGVVPIVNENDTVAVEELQLNFGDNDTLSALVASLIEADWLFLLTDVDRLYSDDPRRNPDAQPISLVNADQLAQLQVQTGTSGSQWGTGGMATKLTAARIATNAGVRVAIAQGKIPENIEKILKGKLIGTQFEPQPRPENARKRWIAHGLVAMGKLYLDSGAVRAICHQGKSLLAAGITQVEGEFQTSDATILCDFQGREIARGIVNYSSAEIQKIQGQRSERIPLILGYAGADTVVHRDNLAILKR</sequence>
<dbReference type="InterPro" id="IPR036393">
    <property type="entry name" value="AceGlu_kinase-like_sf"/>
</dbReference>
<dbReference type="PANTHER" id="PTHR43654">
    <property type="entry name" value="GLUTAMATE 5-KINASE"/>
    <property type="match status" value="1"/>
</dbReference>
<dbReference type="EC" id="2.7.2.11" evidence="8"/>
<evidence type="ECO:0000256" key="6">
    <source>
        <dbReference type="ARBA" id="ARBA00022777"/>
    </source>
</evidence>
<dbReference type="AlphaFoldDB" id="A0A8J7DXG3"/>
<evidence type="ECO:0000256" key="1">
    <source>
        <dbReference type="ARBA" id="ARBA00022490"/>
    </source>
</evidence>
<feature type="binding site" evidence="8">
    <location>
        <position position="47"/>
    </location>
    <ligand>
        <name>substrate</name>
    </ligand>
</feature>
<dbReference type="CDD" id="cd21157">
    <property type="entry name" value="PUA_G5K"/>
    <property type="match status" value="1"/>
</dbReference>
<feature type="binding site" evidence="8">
    <location>
        <begin position="211"/>
        <end position="217"/>
    </location>
    <ligand>
        <name>ATP</name>
        <dbReference type="ChEBI" id="CHEBI:30616"/>
    </ligand>
</feature>
<dbReference type="EMBL" id="JADEWZ010000019">
    <property type="protein sequence ID" value="MBE9117031.1"/>
    <property type="molecule type" value="Genomic_DNA"/>
</dbReference>
<dbReference type="GO" id="GO:0004349">
    <property type="term" value="F:glutamate 5-kinase activity"/>
    <property type="evidence" value="ECO:0007669"/>
    <property type="project" value="UniProtKB-UniRule"/>
</dbReference>
<dbReference type="GO" id="GO:0005829">
    <property type="term" value="C:cytosol"/>
    <property type="evidence" value="ECO:0007669"/>
    <property type="project" value="TreeGrafter"/>
</dbReference>
<feature type="binding site" evidence="8">
    <location>
        <begin position="168"/>
        <end position="169"/>
    </location>
    <ligand>
        <name>ATP</name>
        <dbReference type="ChEBI" id="CHEBI:30616"/>
    </ligand>
</feature>
<keyword evidence="1 8" id="KW-0963">Cytoplasm</keyword>
<dbReference type="InterPro" id="IPR015947">
    <property type="entry name" value="PUA-like_sf"/>
</dbReference>
<evidence type="ECO:0000256" key="4">
    <source>
        <dbReference type="ARBA" id="ARBA00022679"/>
    </source>
</evidence>
<dbReference type="GO" id="GO:0003723">
    <property type="term" value="F:RNA binding"/>
    <property type="evidence" value="ECO:0007669"/>
    <property type="project" value="InterPro"/>
</dbReference>
<evidence type="ECO:0000259" key="9">
    <source>
        <dbReference type="SMART" id="SM00359"/>
    </source>
</evidence>
<dbReference type="InterPro" id="IPR002478">
    <property type="entry name" value="PUA"/>
</dbReference>
<dbReference type="HAMAP" id="MF_00456">
    <property type="entry name" value="ProB"/>
    <property type="match status" value="1"/>
</dbReference>
<feature type="binding site" evidence="8">
    <location>
        <position position="134"/>
    </location>
    <ligand>
        <name>substrate</name>
    </ligand>
</feature>
<dbReference type="SUPFAM" id="SSF88697">
    <property type="entry name" value="PUA domain-like"/>
    <property type="match status" value="1"/>
</dbReference>
<dbReference type="InterPro" id="IPR001048">
    <property type="entry name" value="Asp/Glu/Uridylate_kinase"/>
</dbReference>
<keyword evidence="11" id="KW-1185">Reference proteome</keyword>
<dbReference type="SMART" id="SM00359">
    <property type="entry name" value="PUA"/>
    <property type="match status" value="1"/>
</dbReference>
<evidence type="ECO:0000256" key="3">
    <source>
        <dbReference type="ARBA" id="ARBA00022650"/>
    </source>
</evidence>
<dbReference type="FunFam" id="3.40.1160.10:FF:000018">
    <property type="entry name" value="Glutamate 5-kinase"/>
    <property type="match status" value="1"/>
</dbReference>
<protein>
    <recommendedName>
        <fullName evidence="8">Glutamate 5-kinase</fullName>
        <ecNumber evidence="8">2.7.2.11</ecNumber>
    </recommendedName>
    <alternativeName>
        <fullName evidence="8">Gamma-glutamyl kinase</fullName>
        <shortName evidence="8">GK</shortName>
    </alternativeName>
</protein>
<dbReference type="FunFam" id="2.30.130.10:FF:000007">
    <property type="entry name" value="Glutamate 5-kinase"/>
    <property type="match status" value="1"/>
</dbReference>
<dbReference type="Pfam" id="PF00696">
    <property type="entry name" value="AA_kinase"/>
    <property type="match status" value="1"/>
</dbReference>
<evidence type="ECO:0000256" key="7">
    <source>
        <dbReference type="ARBA" id="ARBA00022840"/>
    </source>
</evidence>
<dbReference type="PIRSF" id="PIRSF000729">
    <property type="entry name" value="GK"/>
    <property type="match status" value="1"/>
</dbReference>
<dbReference type="InterPro" id="IPR036974">
    <property type="entry name" value="PUA_sf"/>
</dbReference>
<dbReference type="PANTHER" id="PTHR43654:SF3">
    <property type="entry name" value="GLUTAMATE 5-KINASE"/>
    <property type="match status" value="1"/>
</dbReference>